<feature type="domain" description="HTH lysR-type" evidence="8">
    <location>
        <begin position="5"/>
        <end position="62"/>
    </location>
</feature>
<comment type="caution">
    <text evidence="9">The sequence shown here is derived from an EMBL/GenBank/DDBJ whole genome shotgun (WGS) entry which is preliminary data.</text>
</comment>
<dbReference type="Pfam" id="PF00126">
    <property type="entry name" value="HTH_1"/>
    <property type="match status" value="1"/>
</dbReference>
<gene>
    <name evidence="9" type="ORF">QWE_23326</name>
</gene>
<evidence type="ECO:0000256" key="2">
    <source>
        <dbReference type="ARBA" id="ARBA00023015"/>
    </source>
</evidence>
<dbReference type="InterPro" id="IPR000847">
    <property type="entry name" value="LysR_HTH_N"/>
</dbReference>
<dbReference type="Pfam" id="PF03466">
    <property type="entry name" value="LysR_substrate"/>
    <property type="match status" value="1"/>
</dbReference>
<dbReference type="PROSITE" id="PS50931">
    <property type="entry name" value="HTH_LYSR"/>
    <property type="match status" value="1"/>
</dbReference>
<dbReference type="PATRIC" id="fig|1156935.5.peg.4754"/>
<keyword evidence="3" id="KW-0238">DNA-binding</keyword>
<dbReference type="PANTHER" id="PTHR30537">
    <property type="entry name" value="HTH-TYPE TRANSCRIPTIONAL REGULATOR"/>
    <property type="match status" value="1"/>
</dbReference>
<evidence type="ECO:0000256" key="1">
    <source>
        <dbReference type="ARBA" id="ARBA00009437"/>
    </source>
</evidence>
<evidence type="ECO:0000256" key="3">
    <source>
        <dbReference type="ARBA" id="ARBA00023125"/>
    </source>
</evidence>
<dbReference type="Proteomes" id="UP000007123">
    <property type="component" value="Unassembled WGS sequence"/>
</dbReference>
<evidence type="ECO:0000313" key="10">
    <source>
        <dbReference type="Proteomes" id="UP000007123"/>
    </source>
</evidence>
<comment type="similarity">
    <text evidence="1">Belongs to the LysR transcriptional regulatory family.</text>
</comment>
<dbReference type="SUPFAM" id="SSF46785">
    <property type="entry name" value="Winged helix' DNA-binding domain"/>
    <property type="match status" value="1"/>
</dbReference>
<dbReference type="RefSeq" id="WP_006728649.1">
    <property type="nucleotide sequence ID" value="NZ_ALJF01000023.1"/>
</dbReference>
<evidence type="ECO:0000259" key="8">
    <source>
        <dbReference type="PROSITE" id="PS50931"/>
    </source>
</evidence>
<dbReference type="OrthoDB" id="9812435at2"/>
<dbReference type="InterPro" id="IPR005119">
    <property type="entry name" value="LysR_subst-bd"/>
</dbReference>
<name>K2Q8S6_9HYPH</name>
<keyword evidence="4" id="KW-0804">Transcription</keyword>
<dbReference type="SUPFAM" id="SSF53850">
    <property type="entry name" value="Periplasmic binding protein-like II"/>
    <property type="match status" value="1"/>
</dbReference>
<evidence type="ECO:0000256" key="6">
    <source>
        <dbReference type="ARBA" id="ARBA00067332"/>
    </source>
</evidence>
<dbReference type="CDD" id="cd08422">
    <property type="entry name" value="PBP2_CrgA_like"/>
    <property type="match status" value="1"/>
</dbReference>
<dbReference type="GO" id="GO:0006351">
    <property type="term" value="P:DNA-templated transcription"/>
    <property type="evidence" value="ECO:0007669"/>
    <property type="project" value="TreeGrafter"/>
</dbReference>
<evidence type="ECO:0000313" key="9">
    <source>
        <dbReference type="EMBL" id="EKF57321.1"/>
    </source>
</evidence>
<dbReference type="InterPro" id="IPR058163">
    <property type="entry name" value="LysR-type_TF_proteobact-type"/>
</dbReference>
<dbReference type="GO" id="GO:0003700">
    <property type="term" value="F:DNA-binding transcription factor activity"/>
    <property type="evidence" value="ECO:0007669"/>
    <property type="project" value="InterPro"/>
</dbReference>
<comment type="function">
    <text evidence="5">Transcriptional regulator of the ttuABCDE tartrate utilization operon.</text>
</comment>
<keyword evidence="10" id="KW-1185">Reference proteome</keyword>
<keyword evidence="2" id="KW-0805">Transcription regulation</keyword>
<dbReference type="AlphaFoldDB" id="K2Q8S6"/>
<reference evidence="9 10" key="1">
    <citation type="journal article" date="2012" name="J. Bacteriol.">
        <title>Draft Genome Sequence of Agrobacterium albertimagni Strain AOL15.</title>
        <authorList>
            <person name="Trimble W.L."/>
            <person name="Phung le T."/>
            <person name="Meyer F."/>
            <person name="Gilbert J.A."/>
            <person name="Silver S."/>
        </authorList>
    </citation>
    <scope>NUCLEOTIDE SEQUENCE [LARGE SCALE GENOMIC DNA]</scope>
    <source>
        <strain evidence="9 10">AOL15</strain>
    </source>
</reference>
<dbReference type="STRING" id="1156935.QWE_23326"/>
<sequence length="321" mass="35304">MSNEITLLALRLFVEVAATGNFTATAKRRGLPPSSVSRHIQGLEQALGQKLLYRHTRAVTLTDTGVAYLSEVRDALAALDIATDRVAGAASEPRGLLRINAPVAFGRRHIAPLLAGYQARFPQVEVELTLTDAVVDPVAEGMDVTLRIGVLKDSSLTARKLAAQRYVACGSPTYLDSRGRPGSPEELERHNCLLYKGVSGRERWHFRDSTSDFRNHEVHGNLTSNNAESLVEAALQHQGLVLFPTWLLHDNLRAGRLEAVMQDHVAAVDTVVHDIHVIHAENRLRSFKLLSFRDYLFERIGTPPYWDGGVQVGPAKASLTP</sequence>
<dbReference type="FunFam" id="1.10.10.10:FF:000001">
    <property type="entry name" value="LysR family transcriptional regulator"/>
    <property type="match status" value="1"/>
</dbReference>
<dbReference type="PANTHER" id="PTHR30537:SF35">
    <property type="entry name" value="TRANSCRIPTIONAL REGULATORY PROTEIN"/>
    <property type="match status" value="1"/>
</dbReference>
<dbReference type="InterPro" id="IPR036390">
    <property type="entry name" value="WH_DNA-bd_sf"/>
</dbReference>
<protein>
    <recommendedName>
        <fullName evidence="6">HTH-type transcriptional regulator TtuA</fullName>
    </recommendedName>
    <alternativeName>
        <fullName evidence="7">Tartrate utilization transcriptional regulator</fullName>
    </alternativeName>
</protein>
<dbReference type="Gene3D" id="1.10.10.10">
    <property type="entry name" value="Winged helix-like DNA-binding domain superfamily/Winged helix DNA-binding domain"/>
    <property type="match status" value="1"/>
</dbReference>
<evidence type="ECO:0000256" key="4">
    <source>
        <dbReference type="ARBA" id="ARBA00023163"/>
    </source>
</evidence>
<dbReference type="EMBL" id="ALJF01000023">
    <property type="protein sequence ID" value="EKF57321.1"/>
    <property type="molecule type" value="Genomic_DNA"/>
</dbReference>
<evidence type="ECO:0000256" key="7">
    <source>
        <dbReference type="ARBA" id="ARBA00083243"/>
    </source>
</evidence>
<dbReference type="GO" id="GO:0043565">
    <property type="term" value="F:sequence-specific DNA binding"/>
    <property type="evidence" value="ECO:0007669"/>
    <property type="project" value="TreeGrafter"/>
</dbReference>
<organism evidence="9 10">
    <name type="scientific">Agrobacterium albertimagni AOL15</name>
    <dbReference type="NCBI Taxonomy" id="1156935"/>
    <lineage>
        <taxon>Bacteria</taxon>
        <taxon>Pseudomonadati</taxon>
        <taxon>Pseudomonadota</taxon>
        <taxon>Alphaproteobacteria</taxon>
        <taxon>Hyphomicrobiales</taxon>
        <taxon>Rhizobiaceae</taxon>
        <taxon>Rhizobium/Agrobacterium group</taxon>
        <taxon>Agrobacterium</taxon>
    </lineage>
</organism>
<evidence type="ECO:0000256" key="5">
    <source>
        <dbReference type="ARBA" id="ARBA00054626"/>
    </source>
</evidence>
<accession>K2Q8S6</accession>
<dbReference type="eggNOG" id="COG0583">
    <property type="taxonomic scope" value="Bacteria"/>
</dbReference>
<proteinExistence type="inferred from homology"/>
<dbReference type="InterPro" id="IPR036388">
    <property type="entry name" value="WH-like_DNA-bd_sf"/>
</dbReference>
<dbReference type="Gene3D" id="3.40.190.290">
    <property type="match status" value="1"/>
</dbReference>